<dbReference type="Pfam" id="PF13414">
    <property type="entry name" value="TPR_11"/>
    <property type="match status" value="1"/>
</dbReference>
<dbReference type="SMART" id="SM00028">
    <property type="entry name" value="TPR"/>
    <property type="match status" value="3"/>
</dbReference>
<dbReference type="SUPFAM" id="SSF48452">
    <property type="entry name" value="TPR-like"/>
    <property type="match status" value="1"/>
</dbReference>
<dbReference type="Pfam" id="PF13181">
    <property type="entry name" value="TPR_8"/>
    <property type="match status" value="1"/>
</dbReference>
<dbReference type="InterPro" id="IPR019734">
    <property type="entry name" value="TPR_rpt"/>
</dbReference>
<feature type="repeat" description="TPR" evidence="3">
    <location>
        <begin position="40"/>
        <end position="73"/>
    </location>
</feature>
<evidence type="ECO:0000256" key="2">
    <source>
        <dbReference type="ARBA" id="ARBA00022803"/>
    </source>
</evidence>
<dbReference type="AlphaFoldDB" id="A0A0G0P734"/>
<dbReference type="PROSITE" id="PS50005">
    <property type="entry name" value="TPR"/>
    <property type="match status" value="2"/>
</dbReference>
<gene>
    <name evidence="4" type="ORF">UT53_C0008G0008</name>
</gene>
<evidence type="ECO:0000256" key="3">
    <source>
        <dbReference type="PROSITE-ProRule" id="PRU00339"/>
    </source>
</evidence>
<dbReference type="Gene3D" id="1.25.40.10">
    <property type="entry name" value="Tetratricopeptide repeat domain"/>
    <property type="match status" value="1"/>
</dbReference>
<comment type="caution">
    <text evidence="4">The sequence shown here is derived from an EMBL/GenBank/DDBJ whole genome shotgun (WGS) entry which is preliminary data.</text>
</comment>
<feature type="repeat" description="TPR" evidence="3">
    <location>
        <begin position="113"/>
        <end position="146"/>
    </location>
</feature>
<dbReference type="PANTHER" id="PTHR44858:SF1">
    <property type="entry name" value="UDP-N-ACETYLGLUCOSAMINE--PEPTIDE N-ACETYLGLUCOSAMINYLTRANSFERASE SPINDLY-RELATED"/>
    <property type="match status" value="1"/>
</dbReference>
<dbReference type="Proteomes" id="UP000034764">
    <property type="component" value="Unassembled WGS sequence"/>
</dbReference>
<accession>A0A0G0P734</accession>
<keyword evidence="1" id="KW-0677">Repeat</keyword>
<protein>
    <submittedName>
        <fullName evidence="4">TPR Domain containing protein</fullName>
    </submittedName>
</protein>
<dbReference type="PANTHER" id="PTHR44858">
    <property type="entry name" value="TETRATRICOPEPTIDE REPEAT PROTEIN 6"/>
    <property type="match status" value="1"/>
</dbReference>
<evidence type="ECO:0000313" key="4">
    <source>
        <dbReference type="EMBL" id="KKR23753.1"/>
    </source>
</evidence>
<evidence type="ECO:0000313" key="5">
    <source>
        <dbReference type="Proteomes" id="UP000034764"/>
    </source>
</evidence>
<reference evidence="4 5" key="1">
    <citation type="journal article" date="2015" name="Nature">
        <title>rRNA introns, odd ribosomes, and small enigmatic genomes across a large radiation of phyla.</title>
        <authorList>
            <person name="Brown C.T."/>
            <person name="Hug L.A."/>
            <person name="Thomas B.C."/>
            <person name="Sharon I."/>
            <person name="Castelle C.J."/>
            <person name="Singh A."/>
            <person name="Wilkins M.J."/>
            <person name="Williams K.H."/>
            <person name="Banfield J.F."/>
        </authorList>
    </citation>
    <scope>NUCLEOTIDE SEQUENCE [LARGE SCALE GENOMIC DNA]</scope>
</reference>
<dbReference type="EMBL" id="LBXD01000008">
    <property type="protein sequence ID" value="KKR23753.1"/>
    <property type="molecule type" value="Genomic_DNA"/>
</dbReference>
<evidence type="ECO:0000256" key="1">
    <source>
        <dbReference type="ARBA" id="ARBA00022737"/>
    </source>
</evidence>
<dbReference type="InterPro" id="IPR050498">
    <property type="entry name" value="Ycf3"/>
</dbReference>
<name>A0A0G0P734_9BACT</name>
<proteinExistence type="predicted"/>
<dbReference type="InterPro" id="IPR011990">
    <property type="entry name" value="TPR-like_helical_dom_sf"/>
</dbReference>
<sequence>MSFLSKIFGTDPESEKRDKFQEIEREFINKPFDLMVLTKAQWLVNRGDDFRRRNQFDQAIKDYKEALIFNPKHISAYMSWGAVLRKKGMLKDAIDILEKAPKESSGFNDYYVHELLFGLGGMYMEMGDNGKAIDYFEKSLKVYNDIQFNSTIMELQKIHKKSAKGHEQEWEEREINIEAVELAKELLKQLK</sequence>
<organism evidence="4 5">
    <name type="scientific">Candidatus Yanofskybacteria bacterium GW2011_GWD2_39_48</name>
    <dbReference type="NCBI Taxonomy" id="1619031"/>
    <lineage>
        <taxon>Bacteria</taxon>
        <taxon>Candidatus Yanofskyibacteriota</taxon>
    </lineage>
</organism>
<keyword evidence="2 3" id="KW-0802">TPR repeat</keyword>